<protein>
    <submittedName>
        <fullName evidence="1">DUF4432 family protein</fullName>
    </submittedName>
</protein>
<reference evidence="1 2" key="1">
    <citation type="submission" date="2018-08" db="EMBL/GenBank/DDBJ databases">
        <title>A genome reference for cultivated species of the human gut microbiota.</title>
        <authorList>
            <person name="Zou Y."/>
            <person name="Xue W."/>
            <person name="Luo G."/>
        </authorList>
    </citation>
    <scope>NUCLEOTIDE SEQUENCE [LARGE SCALE GENOMIC DNA]</scope>
    <source>
        <strain evidence="1 2">AF27-4BH</strain>
    </source>
</reference>
<dbReference type="InterPro" id="IPR027839">
    <property type="entry name" value="DUF4432"/>
</dbReference>
<dbReference type="Gene3D" id="2.70.98.10">
    <property type="match status" value="1"/>
</dbReference>
<dbReference type="EMBL" id="QRTJ01000001">
    <property type="protein sequence ID" value="RGQ71526.1"/>
    <property type="molecule type" value="Genomic_DNA"/>
</dbReference>
<name>A0A412CBD9_MEDGN</name>
<gene>
    <name evidence="1" type="ORF">DWY88_01000</name>
</gene>
<dbReference type="CDD" id="cd09023">
    <property type="entry name" value="Aldose_epim_Ec_c4013"/>
    <property type="match status" value="1"/>
</dbReference>
<sequence>MQKKIELLRKTGHIHQVADVTPIEYREGRADKLSAWQVKNGPLSFTVMQGKGMDLSELSYKGINFSFLSKPGLQGRNQYDTNGQEALRSIMGGMLFTCGLENICAVYQNGETQYPMHGRIRTTPAEHTAVRTRWTSEGYEMELYGEMREAELFGENLVLKRTITTIWPKKEIRIRDVIENQSFREEPLMLLYHINAGYPLLDEEAEILIPARKTTPRDADAKRQMENWSTMEAPVDNEPEAVFLHELYAEENGKTEVAVINPKLGLGFSVEFSGKELPYFMEWKSTASGDYVVGLEPANSSVYGRAYHEKQNTLHTIGPMESETKELTLRILEGQELEEMRGKINEKIRNQ</sequence>
<dbReference type="Proteomes" id="UP000286137">
    <property type="component" value="Unassembled WGS sequence"/>
</dbReference>
<proteinExistence type="predicted"/>
<dbReference type="Pfam" id="PF14486">
    <property type="entry name" value="DUF4432"/>
    <property type="match status" value="1"/>
</dbReference>
<dbReference type="AlphaFoldDB" id="A0A412CBD9"/>
<dbReference type="GO" id="GO:0030246">
    <property type="term" value="F:carbohydrate binding"/>
    <property type="evidence" value="ECO:0007669"/>
    <property type="project" value="InterPro"/>
</dbReference>
<accession>A0A412CBD9</accession>
<evidence type="ECO:0000313" key="1">
    <source>
        <dbReference type="EMBL" id="RGQ71526.1"/>
    </source>
</evidence>
<organism evidence="1 2">
    <name type="scientific">Mediterraneibacter gnavus</name>
    <name type="common">Ruminococcus gnavus</name>
    <dbReference type="NCBI Taxonomy" id="33038"/>
    <lineage>
        <taxon>Bacteria</taxon>
        <taxon>Bacillati</taxon>
        <taxon>Bacillota</taxon>
        <taxon>Clostridia</taxon>
        <taxon>Lachnospirales</taxon>
        <taxon>Lachnospiraceae</taxon>
        <taxon>Mediterraneibacter</taxon>
    </lineage>
</organism>
<comment type="caution">
    <text evidence="1">The sequence shown here is derived from an EMBL/GenBank/DDBJ whole genome shotgun (WGS) entry which is preliminary data.</text>
</comment>
<dbReference type="InterPro" id="IPR014718">
    <property type="entry name" value="GH-type_carb-bd"/>
</dbReference>
<evidence type="ECO:0000313" key="2">
    <source>
        <dbReference type="Proteomes" id="UP000286137"/>
    </source>
</evidence>